<gene>
    <name evidence="1" type="ORF">Ciccas_002176</name>
</gene>
<dbReference type="AlphaFoldDB" id="A0ABD2QI25"/>
<dbReference type="Proteomes" id="UP001626550">
    <property type="component" value="Unassembled WGS sequence"/>
</dbReference>
<reference evidence="1 2" key="1">
    <citation type="submission" date="2024-11" db="EMBL/GenBank/DDBJ databases">
        <title>Adaptive evolution of stress response genes in parasites aligns with host niche diversity.</title>
        <authorList>
            <person name="Hahn C."/>
            <person name="Resl P."/>
        </authorList>
    </citation>
    <scope>NUCLEOTIDE SEQUENCE [LARGE SCALE GENOMIC DNA]</scope>
    <source>
        <strain evidence="1">EGGRZ-B1_66</strain>
        <tissue evidence="1">Body</tissue>
    </source>
</reference>
<evidence type="ECO:0000313" key="1">
    <source>
        <dbReference type="EMBL" id="KAL3319164.1"/>
    </source>
</evidence>
<name>A0ABD2QI25_9PLAT</name>
<keyword evidence="2" id="KW-1185">Reference proteome</keyword>
<organism evidence="1 2">
    <name type="scientific">Cichlidogyrus casuarinus</name>
    <dbReference type="NCBI Taxonomy" id="1844966"/>
    <lineage>
        <taxon>Eukaryota</taxon>
        <taxon>Metazoa</taxon>
        <taxon>Spiralia</taxon>
        <taxon>Lophotrochozoa</taxon>
        <taxon>Platyhelminthes</taxon>
        <taxon>Monogenea</taxon>
        <taxon>Monopisthocotylea</taxon>
        <taxon>Dactylogyridea</taxon>
        <taxon>Ancyrocephalidae</taxon>
        <taxon>Cichlidogyrus</taxon>
    </lineage>
</organism>
<sequence length="159" mass="17262">MGVLESDNRLKRGSIGPELARWEQGDILQIAGNQGSGYDAFHNPGPNQQLVCANDFYCIPPAFQSAADKSHMHDSSNAKLDVGLRNAFWSASNNGLLFNCQPSHQTSIYNCESSELNAISNGIDDWNSSATNSVQCLGLSKDISGPLNHWNSNSNSILY</sequence>
<proteinExistence type="predicted"/>
<protein>
    <submittedName>
        <fullName evidence="1">Uncharacterized protein</fullName>
    </submittedName>
</protein>
<accession>A0ABD2QI25</accession>
<comment type="caution">
    <text evidence="1">The sequence shown here is derived from an EMBL/GenBank/DDBJ whole genome shotgun (WGS) entry which is preliminary data.</text>
</comment>
<dbReference type="EMBL" id="JBJKFK010000165">
    <property type="protein sequence ID" value="KAL3319164.1"/>
    <property type="molecule type" value="Genomic_DNA"/>
</dbReference>
<evidence type="ECO:0000313" key="2">
    <source>
        <dbReference type="Proteomes" id="UP001626550"/>
    </source>
</evidence>